<dbReference type="InterPro" id="IPR009010">
    <property type="entry name" value="Asp_de-COase-like_dom_sf"/>
</dbReference>
<evidence type="ECO:0000256" key="5">
    <source>
        <dbReference type="SAM" id="MobiDB-lite"/>
    </source>
</evidence>
<evidence type="ECO:0000256" key="4">
    <source>
        <dbReference type="ARBA" id="ARBA00023014"/>
    </source>
</evidence>
<evidence type="ECO:0000256" key="3">
    <source>
        <dbReference type="ARBA" id="ARBA00023004"/>
    </source>
</evidence>
<dbReference type="InterPro" id="IPR006657">
    <property type="entry name" value="MoPterin_dinucl-bd_dom"/>
</dbReference>
<keyword evidence="1" id="KW-0004">4Fe-4S</keyword>
<evidence type="ECO:0000313" key="8">
    <source>
        <dbReference type="Proteomes" id="UP001422074"/>
    </source>
</evidence>
<gene>
    <name evidence="7" type="ORF">ABCQ75_07535</name>
</gene>
<dbReference type="EMBL" id="JBDFRB010000005">
    <property type="protein sequence ID" value="MEN2744390.1"/>
    <property type="molecule type" value="Genomic_DNA"/>
</dbReference>
<keyword evidence="3" id="KW-0408">Iron</keyword>
<dbReference type="Proteomes" id="UP001422074">
    <property type="component" value="Unassembled WGS sequence"/>
</dbReference>
<dbReference type="Gene3D" id="3.40.50.740">
    <property type="match status" value="1"/>
</dbReference>
<dbReference type="RefSeq" id="WP_345884379.1">
    <property type="nucleotide sequence ID" value="NZ_JBDFRB010000005.1"/>
</dbReference>
<accession>A0ABU9WYZ4</accession>
<dbReference type="CDD" id="cd00508">
    <property type="entry name" value="MopB_CT_Fdh-Nap-like"/>
    <property type="match status" value="1"/>
</dbReference>
<evidence type="ECO:0000256" key="2">
    <source>
        <dbReference type="ARBA" id="ARBA00022723"/>
    </source>
</evidence>
<dbReference type="PROSITE" id="PS00932">
    <property type="entry name" value="MOLYBDOPTERIN_PROK_3"/>
    <property type="match status" value="1"/>
</dbReference>
<comment type="caution">
    <text evidence="7">The sequence shown here is derived from an EMBL/GenBank/DDBJ whole genome shotgun (WGS) entry which is preliminary data.</text>
</comment>
<dbReference type="InterPro" id="IPR050123">
    <property type="entry name" value="Prok_molybdopt-oxidoreductase"/>
</dbReference>
<dbReference type="Pfam" id="PF01568">
    <property type="entry name" value="Molydop_binding"/>
    <property type="match status" value="1"/>
</dbReference>
<evidence type="ECO:0000259" key="6">
    <source>
        <dbReference type="PROSITE" id="PS51669"/>
    </source>
</evidence>
<sequence length="829" mass="89702">MAANSGSQDRIGQDRIGQDRIGQGRIGRDRIGQPWGERTPFGPGGEWPVRVDEYLEEGLEPGAVDRWVQTASILHSNGDAMDIAVKDGRIAGVRGRAVDRVNRGRLGVKDLYGWQANASPDRLTRPLVREGGRLVETDWDTAMDRVAGRARELLEEQGPSALGFYTTGQLFAEEYYTLGVIAHGGIGTNHVDGNTRLCTATAAEALKESFACDGQPGSYTDVDHADAIALFGHNVAETQSVLWMRILDRLAGPNPPKVVCVDPRPTQVAVHATVHLAPLPGTNVALMNGILHEIIANGWVDQAYIDAHTLGYEDLVAQVKGYTPETAARICDVPAEKIREAAAVLGRAERLLSTVLQGFYQSHQATAAAVQVNNIHIIRGMLGRPGCGILQMNGQPTAQNTRECGADGDLAAFRNWSNDAHIQDLARVWNIDPMDIPHYSPPTHVMQMMRYAEEGSIRMLWVSGTNPAVSLPELHRVRSILGQERLFLVVQDIFLSETAQFADVVLPAATWGEKTGTFTNVDRTVHLSEKAVDPPGEARADLEIFIDFAHRLGLTDKDGAPLVKWTAAESAFEAWKECSRGRPCDYSGLTYGKLRGGSGIQWPCTEDSPDGTERLYADGKFWAAPEYCESYGRDLVTGAPLEPTEYKAMNPSGRAMVKAAEYLPPHEGPSVDYPFMLTTGRTLYHFHTRTKTGRVPELQAAAPEVWVEVSEQDAAAAGIAEGDLVEVASPRGSVRAQARVSGIRPGVLFLPFHYGYWDTEGGRAPDGDGSPGRAANELTITDWDACSKQPIFKTAAARLTRLGPGEGPAPAPTTTASAPAASAQQGGTR</sequence>
<dbReference type="InterPro" id="IPR006963">
    <property type="entry name" value="Mopterin_OxRdtase_4Fe-4S_dom"/>
</dbReference>
<dbReference type="Pfam" id="PF00384">
    <property type="entry name" value="Molybdopterin"/>
    <property type="match status" value="1"/>
</dbReference>
<dbReference type="SUPFAM" id="SSF50692">
    <property type="entry name" value="ADC-like"/>
    <property type="match status" value="1"/>
</dbReference>
<dbReference type="PANTHER" id="PTHR43105:SF10">
    <property type="entry name" value="NADH-QUINONE OXIDOREDUCTASE SUBUNIT G"/>
    <property type="match status" value="1"/>
</dbReference>
<protein>
    <submittedName>
        <fullName evidence="7">Nitrate reductase</fullName>
    </submittedName>
</protein>
<organism evidence="7 8">
    <name type="scientific">Sinomonas halotolerans</name>
    <dbReference type="NCBI Taxonomy" id="1644133"/>
    <lineage>
        <taxon>Bacteria</taxon>
        <taxon>Bacillati</taxon>
        <taxon>Actinomycetota</taxon>
        <taxon>Actinomycetes</taxon>
        <taxon>Micrococcales</taxon>
        <taxon>Micrococcaceae</taxon>
        <taxon>Sinomonas</taxon>
    </lineage>
</organism>
<dbReference type="SUPFAM" id="SSF53706">
    <property type="entry name" value="Formate dehydrogenase/DMSO reductase, domains 1-3"/>
    <property type="match status" value="1"/>
</dbReference>
<dbReference type="InterPro" id="IPR006655">
    <property type="entry name" value="Mopterin_OxRdtase_prok_CS"/>
</dbReference>
<keyword evidence="4" id="KW-0411">Iron-sulfur</keyword>
<evidence type="ECO:0000313" key="7">
    <source>
        <dbReference type="EMBL" id="MEN2744390.1"/>
    </source>
</evidence>
<dbReference type="InterPro" id="IPR006656">
    <property type="entry name" value="Mopterin_OxRdtase"/>
</dbReference>
<keyword evidence="2" id="KW-0479">Metal-binding</keyword>
<dbReference type="PANTHER" id="PTHR43105">
    <property type="entry name" value="RESPIRATORY NITRATE REDUCTASE"/>
    <property type="match status" value="1"/>
</dbReference>
<dbReference type="Gene3D" id="2.20.25.90">
    <property type="entry name" value="ADC-like domains"/>
    <property type="match status" value="1"/>
</dbReference>
<feature type="domain" description="4Fe-4S Mo/W bis-MGD-type" evidence="6">
    <location>
        <begin position="65"/>
        <end position="121"/>
    </location>
</feature>
<dbReference type="Gene3D" id="3.40.228.10">
    <property type="entry name" value="Dimethylsulfoxide Reductase, domain 2"/>
    <property type="match status" value="1"/>
</dbReference>
<feature type="region of interest" description="Disordered" evidence="5">
    <location>
        <begin position="1"/>
        <end position="47"/>
    </location>
</feature>
<reference evidence="7 8" key="1">
    <citation type="submission" date="2024-05" db="EMBL/GenBank/DDBJ databases">
        <title>Sinomonas sp. nov., isolated from a waste landfill.</title>
        <authorList>
            <person name="Zhao Y."/>
        </authorList>
    </citation>
    <scope>NUCLEOTIDE SEQUENCE [LARGE SCALE GENOMIC DNA]</scope>
    <source>
        <strain evidence="7 8">CCTCC AB2014300</strain>
    </source>
</reference>
<proteinExistence type="predicted"/>
<dbReference type="CDD" id="cd02754">
    <property type="entry name" value="MopB_Nitrate-R-NapA-like"/>
    <property type="match status" value="1"/>
</dbReference>
<name>A0ABU9WYZ4_9MICC</name>
<keyword evidence="8" id="KW-1185">Reference proteome</keyword>
<feature type="compositionally biased region" description="Low complexity" evidence="5">
    <location>
        <begin position="812"/>
        <end position="829"/>
    </location>
</feature>
<dbReference type="PROSITE" id="PS51669">
    <property type="entry name" value="4FE4S_MOW_BIS_MGD"/>
    <property type="match status" value="1"/>
</dbReference>
<evidence type="ECO:0000256" key="1">
    <source>
        <dbReference type="ARBA" id="ARBA00022485"/>
    </source>
</evidence>
<dbReference type="Gene3D" id="2.40.40.20">
    <property type="match status" value="1"/>
</dbReference>
<feature type="region of interest" description="Disordered" evidence="5">
    <location>
        <begin position="801"/>
        <end position="829"/>
    </location>
</feature>
<dbReference type="PROSITE" id="PS00490">
    <property type="entry name" value="MOLYBDOPTERIN_PROK_2"/>
    <property type="match status" value="1"/>
</dbReference>